<dbReference type="EMBL" id="CM035422">
    <property type="protein sequence ID" value="KAH7373728.1"/>
    <property type="molecule type" value="Genomic_DNA"/>
</dbReference>
<gene>
    <name evidence="1" type="ORF">KP509_17G071900</name>
</gene>
<sequence length="195" mass="22823">MQHVIRLSLTTFFNPEANGKIERGHPSIWPRFLPFTLWEDRMMYTRATGFMPTELMYCQKPVFPIETQMLTWLMLPWNDGMTREELLSLSIKQPCAIEIDDWVLAYDSTFDTHYDARKKLIKRWFGPYVLTLVFENGTYALCKLDGTPLRSLIIGKRIKLFKRNNVDYEIDQELLEDANDADADVDADADADEEQ</sequence>
<dbReference type="AlphaFoldDB" id="A0A8T2SV63"/>
<organism evidence="1 2">
    <name type="scientific">Ceratopteris richardii</name>
    <name type="common">Triangle waterfern</name>
    <dbReference type="NCBI Taxonomy" id="49495"/>
    <lineage>
        <taxon>Eukaryota</taxon>
        <taxon>Viridiplantae</taxon>
        <taxon>Streptophyta</taxon>
        <taxon>Embryophyta</taxon>
        <taxon>Tracheophyta</taxon>
        <taxon>Polypodiopsida</taxon>
        <taxon>Polypodiidae</taxon>
        <taxon>Polypodiales</taxon>
        <taxon>Pteridineae</taxon>
        <taxon>Pteridaceae</taxon>
        <taxon>Parkerioideae</taxon>
        <taxon>Ceratopteris</taxon>
    </lineage>
</organism>
<proteinExistence type="predicted"/>
<dbReference type="InterPro" id="IPR036397">
    <property type="entry name" value="RNaseH_sf"/>
</dbReference>
<evidence type="ECO:0000313" key="1">
    <source>
        <dbReference type="EMBL" id="KAH7373728.1"/>
    </source>
</evidence>
<dbReference type="GO" id="GO:0003676">
    <property type="term" value="F:nucleic acid binding"/>
    <property type="evidence" value="ECO:0007669"/>
    <property type="project" value="InterPro"/>
</dbReference>
<evidence type="ECO:0000313" key="2">
    <source>
        <dbReference type="Proteomes" id="UP000825935"/>
    </source>
</evidence>
<dbReference type="Proteomes" id="UP000825935">
    <property type="component" value="Chromosome 17"/>
</dbReference>
<protein>
    <submittedName>
        <fullName evidence="1">Uncharacterized protein</fullName>
    </submittedName>
</protein>
<accession>A0A8T2SV63</accession>
<dbReference type="Gene3D" id="3.30.420.10">
    <property type="entry name" value="Ribonuclease H-like superfamily/Ribonuclease H"/>
    <property type="match status" value="1"/>
</dbReference>
<reference evidence="1" key="1">
    <citation type="submission" date="2021-08" db="EMBL/GenBank/DDBJ databases">
        <title>WGS assembly of Ceratopteris richardii.</title>
        <authorList>
            <person name="Marchant D.B."/>
            <person name="Chen G."/>
            <person name="Jenkins J."/>
            <person name="Shu S."/>
            <person name="Leebens-Mack J."/>
            <person name="Grimwood J."/>
            <person name="Schmutz J."/>
            <person name="Soltis P."/>
            <person name="Soltis D."/>
            <person name="Chen Z.-H."/>
        </authorList>
    </citation>
    <scope>NUCLEOTIDE SEQUENCE</scope>
    <source>
        <strain evidence="1">Whitten #5841</strain>
        <tissue evidence="1">Leaf</tissue>
    </source>
</reference>
<keyword evidence="2" id="KW-1185">Reference proteome</keyword>
<name>A0A8T2SV63_CERRI</name>
<comment type="caution">
    <text evidence="1">The sequence shown here is derived from an EMBL/GenBank/DDBJ whole genome shotgun (WGS) entry which is preliminary data.</text>
</comment>